<comment type="caution">
    <text evidence="1">The sequence shown here is derived from an EMBL/GenBank/DDBJ whole genome shotgun (WGS) entry which is preliminary data.</text>
</comment>
<gene>
    <name evidence="1" type="ORF">H2O64_02585</name>
</gene>
<sequence length="52" mass="5636">MKTQGKQETQKLRFVKFKICKLSNSIYGGDGKTTTSGKMACMTSGEPGCLCL</sequence>
<accession>A0ABR7Q4Q3</accession>
<dbReference type="Proteomes" id="UP000619238">
    <property type="component" value="Unassembled WGS sequence"/>
</dbReference>
<evidence type="ECO:0000313" key="2">
    <source>
        <dbReference type="Proteomes" id="UP000619238"/>
    </source>
</evidence>
<dbReference type="RefSeq" id="WP_187560571.1">
    <property type="nucleotide sequence ID" value="NZ_JACGWS010000001.1"/>
</dbReference>
<reference evidence="1 2" key="1">
    <citation type="submission" date="2020-07" db="EMBL/GenBank/DDBJ databases">
        <title>Description of Kordia aestuariivivens sp. nov., isolated from a tidal flat.</title>
        <authorList>
            <person name="Park S."/>
            <person name="Yoon J.-H."/>
        </authorList>
    </citation>
    <scope>NUCLEOTIDE SEQUENCE [LARGE SCALE GENOMIC DNA]</scope>
    <source>
        <strain evidence="1 2">YSTF-M3</strain>
    </source>
</reference>
<dbReference type="EMBL" id="JACGWS010000001">
    <property type="protein sequence ID" value="MBC8753541.1"/>
    <property type="molecule type" value="Genomic_DNA"/>
</dbReference>
<keyword evidence="2" id="KW-1185">Reference proteome</keyword>
<organism evidence="1 2">
    <name type="scientific">Kordia aestuariivivens</name>
    <dbReference type="NCBI Taxonomy" id="2759037"/>
    <lineage>
        <taxon>Bacteria</taxon>
        <taxon>Pseudomonadati</taxon>
        <taxon>Bacteroidota</taxon>
        <taxon>Flavobacteriia</taxon>
        <taxon>Flavobacteriales</taxon>
        <taxon>Flavobacteriaceae</taxon>
        <taxon>Kordia</taxon>
    </lineage>
</organism>
<name>A0ABR7Q4Q3_9FLAO</name>
<protein>
    <submittedName>
        <fullName evidence="1">Uncharacterized protein</fullName>
    </submittedName>
</protein>
<evidence type="ECO:0000313" key="1">
    <source>
        <dbReference type="EMBL" id="MBC8753541.1"/>
    </source>
</evidence>
<proteinExistence type="predicted"/>